<evidence type="ECO:0000313" key="2">
    <source>
        <dbReference type="EMBL" id="BBX50319.1"/>
    </source>
</evidence>
<dbReference type="EMBL" id="AP022570">
    <property type="protein sequence ID" value="BBX50319.1"/>
    <property type="molecule type" value="Genomic_DNA"/>
</dbReference>
<sequence length="339" mass="37893">MAALATRVARIAESSLAAQYFVAPTDVLVQLGWLAQPNVERWQQGFVPYLDRCVCVDATKITQALDALRSWAGEHGLHDWPADYGELRFSEDPDVERAFRTRWASAELPAPAPAKRLTRELRVISPHNDFICSACEQLGDLLLKTSTGTLCLDCADLGHLVFLPSGDAALSRRARKASRLSAVVVRWSLRRRRYERQGILVENEAIEVAAQQCLEDAGSRESRREYDRQRRAVVDEEFRRDFAAAIRDQFPGCPAPRADAITYHAALRGSRRVGRSAAGRALDPEAIRLAVTASVRHIDTDYDELLMSGVDRDDAREQVRGRVSTILDTWREGATPLDI</sequence>
<dbReference type="Pfam" id="PF10056">
    <property type="entry name" value="DUF2293"/>
    <property type="match status" value="1"/>
</dbReference>
<protein>
    <recommendedName>
        <fullName evidence="1">DUF2293 domain-containing protein</fullName>
    </recommendedName>
</protein>
<dbReference type="PANTHER" id="PTHR38113">
    <property type="match status" value="1"/>
</dbReference>
<organism evidence="2 3">
    <name type="scientific">Mycolicibacterium poriferae</name>
    <dbReference type="NCBI Taxonomy" id="39694"/>
    <lineage>
        <taxon>Bacteria</taxon>
        <taxon>Bacillati</taxon>
        <taxon>Actinomycetota</taxon>
        <taxon>Actinomycetes</taxon>
        <taxon>Mycobacteriales</taxon>
        <taxon>Mycobacteriaceae</taxon>
        <taxon>Mycolicibacterium</taxon>
    </lineage>
</organism>
<name>A0A6N4V7C5_9MYCO</name>
<gene>
    <name evidence="2" type="ORF">MPOR_13450</name>
</gene>
<dbReference type="KEGG" id="mpof:MPOR_13450"/>
<reference evidence="2 3" key="1">
    <citation type="journal article" date="2019" name="Emerg. Microbes Infect.">
        <title>Comprehensive subspecies identification of 175 nontuberculous mycobacteria species based on 7547 genomic profiles.</title>
        <authorList>
            <person name="Matsumoto Y."/>
            <person name="Kinjo T."/>
            <person name="Motooka D."/>
            <person name="Nabeya D."/>
            <person name="Jung N."/>
            <person name="Uechi K."/>
            <person name="Horii T."/>
            <person name="Iida T."/>
            <person name="Fujita J."/>
            <person name="Nakamura S."/>
        </authorList>
    </citation>
    <scope>NUCLEOTIDE SEQUENCE [LARGE SCALE GENOMIC DNA]</scope>
    <source>
        <strain evidence="2 3">JCM 12603</strain>
    </source>
</reference>
<accession>A0A6N4V7C5</accession>
<feature type="domain" description="DUF2293" evidence="1">
    <location>
        <begin position="245"/>
        <end position="331"/>
    </location>
</feature>
<evidence type="ECO:0000259" key="1">
    <source>
        <dbReference type="Pfam" id="PF10056"/>
    </source>
</evidence>
<proteinExistence type="predicted"/>
<dbReference type="InterPro" id="IPR018744">
    <property type="entry name" value="DUF2293"/>
</dbReference>
<evidence type="ECO:0000313" key="3">
    <source>
        <dbReference type="Proteomes" id="UP000466785"/>
    </source>
</evidence>
<dbReference type="Proteomes" id="UP000466785">
    <property type="component" value="Chromosome"/>
</dbReference>
<dbReference type="PANTHER" id="PTHR38113:SF2">
    <property type="entry name" value="DUF2293 DOMAIN-CONTAINING PROTEIN"/>
    <property type="match status" value="1"/>
</dbReference>
<dbReference type="RefSeq" id="WP_163673031.1">
    <property type="nucleotide sequence ID" value="NZ_AP022570.1"/>
</dbReference>
<keyword evidence="3" id="KW-1185">Reference proteome</keyword>
<dbReference type="AlphaFoldDB" id="A0A6N4V7C5"/>